<dbReference type="AlphaFoldDB" id="A0A9Q3H562"/>
<dbReference type="Gene3D" id="3.20.20.150">
    <property type="entry name" value="Divalent-metal-dependent TIM barrel enzymes"/>
    <property type="match status" value="1"/>
</dbReference>
<feature type="domain" description="PRMT5 arginine-N-methyltransferase" evidence="6">
    <location>
        <begin position="514"/>
        <end position="676"/>
    </location>
</feature>
<organism evidence="9 10">
    <name type="scientific">Austropuccinia psidii MF-1</name>
    <dbReference type="NCBI Taxonomy" id="1389203"/>
    <lineage>
        <taxon>Eukaryota</taxon>
        <taxon>Fungi</taxon>
        <taxon>Dikarya</taxon>
        <taxon>Basidiomycota</taxon>
        <taxon>Pucciniomycotina</taxon>
        <taxon>Pucciniomycetes</taxon>
        <taxon>Pucciniales</taxon>
        <taxon>Sphaerophragmiaceae</taxon>
        <taxon>Austropuccinia</taxon>
    </lineage>
</organism>
<dbReference type="Pfam" id="PF17285">
    <property type="entry name" value="PRMT5_TIM"/>
    <property type="match status" value="1"/>
</dbReference>
<evidence type="ECO:0000259" key="8">
    <source>
        <dbReference type="Pfam" id="PF17286"/>
    </source>
</evidence>
<dbReference type="Gene3D" id="3.40.50.150">
    <property type="entry name" value="Vaccinia Virus protein VP39"/>
    <property type="match status" value="1"/>
</dbReference>
<evidence type="ECO:0000256" key="2">
    <source>
        <dbReference type="ARBA" id="ARBA00022679"/>
    </source>
</evidence>
<dbReference type="GO" id="GO:0032259">
    <property type="term" value="P:methylation"/>
    <property type="evidence" value="ECO:0007669"/>
    <property type="project" value="UniProtKB-KW"/>
</dbReference>
<dbReference type="SUPFAM" id="SSF53335">
    <property type="entry name" value="S-adenosyl-L-methionine-dependent methyltransferases"/>
    <property type="match status" value="1"/>
</dbReference>
<dbReference type="PANTHER" id="PTHR10738:SF0">
    <property type="entry name" value="PROTEIN ARGININE N-METHYLTRANSFERASE 5"/>
    <property type="match status" value="1"/>
</dbReference>
<dbReference type="GO" id="GO:0005829">
    <property type="term" value="C:cytosol"/>
    <property type="evidence" value="ECO:0007669"/>
    <property type="project" value="TreeGrafter"/>
</dbReference>
<reference evidence="9" key="1">
    <citation type="submission" date="2021-03" db="EMBL/GenBank/DDBJ databases">
        <title>Draft genome sequence of rust myrtle Austropuccinia psidii MF-1, a brazilian biotype.</title>
        <authorList>
            <person name="Quecine M.C."/>
            <person name="Pachon D.M.R."/>
            <person name="Bonatelli M.L."/>
            <person name="Correr F.H."/>
            <person name="Franceschini L.M."/>
            <person name="Leite T.F."/>
            <person name="Margarido G.R.A."/>
            <person name="Almeida C.A."/>
            <person name="Ferrarezi J.A."/>
            <person name="Labate C.A."/>
        </authorList>
    </citation>
    <scope>NUCLEOTIDE SEQUENCE</scope>
    <source>
        <strain evidence="9">MF-1</strain>
    </source>
</reference>
<dbReference type="FunFam" id="3.40.50.150:FF:000255">
    <property type="entry name" value="Protein arginine N-methyltransferase"/>
    <property type="match status" value="1"/>
</dbReference>
<dbReference type="Gene3D" id="2.70.160.11">
    <property type="entry name" value="Hnrnp arginine n-methyltransferase1"/>
    <property type="match status" value="1"/>
</dbReference>
<feature type="region of interest" description="Disordered" evidence="5">
    <location>
        <begin position="265"/>
        <end position="284"/>
    </location>
</feature>
<dbReference type="EMBL" id="AVOT02011221">
    <property type="protein sequence ID" value="MBW0491696.1"/>
    <property type="molecule type" value="Genomic_DNA"/>
</dbReference>
<evidence type="ECO:0000313" key="9">
    <source>
        <dbReference type="EMBL" id="MBW0491696.1"/>
    </source>
</evidence>
<dbReference type="GO" id="GO:0016274">
    <property type="term" value="F:protein-arginine N-methyltransferase activity"/>
    <property type="evidence" value="ECO:0007669"/>
    <property type="project" value="InterPro"/>
</dbReference>
<evidence type="ECO:0000313" key="10">
    <source>
        <dbReference type="Proteomes" id="UP000765509"/>
    </source>
</evidence>
<evidence type="ECO:0000259" key="7">
    <source>
        <dbReference type="Pfam" id="PF17285"/>
    </source>
</evidence>
<keyword evidence="2 4" id="KW-0808">Transferase</keyword>
<evidence type="ECO:0000256" key="5">
    <source>
        <dbReference type="SAM" id="MobiDB-lite"/>
    </source>
</evidence>
<dbReference type="PANTHER" id="PTHR10738">
    <property type="entry name" value="PROTEIN ARGININE N-METHYLTRANSFERASE 5"/>
    <property type="match status" value="1"/>
</dbReference>
<dbReference type="Pfam" id="PF05185">
    <property type="entry name" value="PRMT5"/>
    <property type="match status" value="1"/>
</dbReference>
<name>A0A9Q3H562_9BASI</name>
<gene>
    <name evidence="9" type="ORF">O181_031411</name>
</gene>
<dbReference type="PROSITE" id="PS51678">
    <property type="entry name" value="SAM_MT_PRMT"/>
    <property type="match status" value="1"/>
</dbReference>
<evidence type="ECO:0000256" key="4">
    <source>
        <dbReference type="PROSITE-ProRule" id="PRU01015"/>
    </source>
</evidence>
<dbReference type="GO" id="GO:0005634">
    <property type="term" value="C:nucleus"/>
    <property type="evidence" value="ECO:0007669"/>
    <property type="project" value="TreeGrafter"/>
</dbReference>
<dbReference type="OrthoDB" id="1368803at2759"/>
<keyword evidence="3 4" id="KW-0949">S-adenosyl-L-methionine</keyword>
<dbReference type="Proteomes" id="UP000765509">
    <property type="component" value="Unassembled WGS sequence"/>
</dbReference>
<feature type="region of interest" description="Disordered" evidence="5">
    <location>
        <begin position="93"/>
        <end position="130"/>
    </location>
</feature>
<dbReference type="GO" id="GO:0006355">
    <property type="term" value="P:regulation of DNA-templated transcription"/>
    <property type="evidence" value="ECO:0007669"/>
    <property type="project" value="TreeGrafter"/>
</dbReference>
<dbReference type="InterPro" id="IPR035248">
    <property type="entry name" value="PRMT5_C"/>
</dbReference>
<keyword evidence="10" id="KW-1185">Reference proteome</keyword>
<keyword evidence="1 4" id="KW-0489">Methyltransferase</keyword>
<evidence type="ECO:0000256" key="3">
    <source>
        <dbReference type="ARBA" id="ARBA00022691"/>
    </source>
</evidence>
<feature type="domain" description="PRMT5 oligomerisation" evidence="8">
    <location>
        <begin position="679"/>
        <end position="909"/>
    </location>
</feature>
<evidence type="ECO:0008006" key="11">
    <source>
        <dbReference type="Google" id="ProtNLM"/>
    </source>
</evidence>
<evidence type="ECO:0000259" key="6">
    <source>
        <dbReference type="Pfam" id="PF05185"/>
    </source>
</evidence>
<dbReference type="Pfam" id="PF17286">
    <property type="entry name" value="PRMT5_C"/>
    <property type="match status" value="1"/>
</dbReference>
<protein>
    <recommendedName>
        <fullName evidence="11">Protein arginine N-methyltransferase</fullName>
    </recommendedName>
</protein>
<dbReference type="InterPro" id="IPR025799">
    <property type="entry name" value="Arg_MeTrfase"/>
</dbReference>
<feature type="domain" description="PRMT5 TIM barrel" evidence="7">
    <location>
        <begin position="242"/>
        <end position="503"/>
    </location>
</feature>
<dbReference type="InterPro" id="IPR035247">
    <property type="entry name" value="PRMT5_TIM"/>
</dbReference>
<proteinExistence type="predicted"/>
<dbReference type="InterPro" id="IPR035075">
    <property type="entry name" value="PRMT5"/>
</dbReference>
<feature type="compositionally biased region" description="Polar residues" evidence="5">
    <location>
        <begin position="115"/>
        <end position="129"/>
    </location>
</feature>
<feature type="compositionally biased region" description="Low complexity" evidence="5">
    <location>
        <begin position="265"/>
        <end position="279"/>
    </location>
</feature>
<sequence>MQFRLLDGTEFEKDNWAYNGAASMKTAAWFAWKSHGSKPWTQDFLEDDDGPNVGVAGYDPVSLAGPWIVTARADIRSTGIDWVCVIPSRPHCRDRHQRQKTCPSGSERSGGAKSAGSQPSKGSRKSSLPLTDFSHRTLIDRFKMSSVAAEGGLSQANSPAPVGFPPSAPYWMQSSFDQQQRTPIILGLSQCELDAFVSNPQQSFQNPNPSPAPSIITTYGPQPQALPLEFLLHTHLNDTNSEYDALSIPLTNSEWRSRWESLCLDQPSDQSQPQPQAPDNAHEAEHWRRNGCFMSSEVNLHSSFQANKFICMAAEWLELDSAVEGIRFDCELALKQELSYATYINLSHLIIPMIRNRRYIADYARAISSLLNGLSSSVILSIVIPILDPEKALLAWEDWHSLRRLCGSHPRLNTTLELAGFAGFDVTALIGKWAAEPVGFISIPATAFISNAKQYPVLTKSCQTFLKAMFKYKPSIILSQTLSGRHSSGGALAYVQYIRFLERKVFETPLDPIESFAADYVDYLQAPLQPLADNLESQVYEGFEKDPVKYSKYELAIFQALSQRSANVTHVIAVCGAGRGPLVQAALRAARRAGRSISVTAIEKNPNSYLTLQERLRTEWNPKIVQLWFGDMRDYQPSEPIDILVSELLGSFGDNELSPECLDGVIRWLAADGLSIPSSYCSFVAPLSSNKIYSKVTEFGKFQTPFVVMIHAAQIISGTTGAHEDVNRVQEAWSFDHPRTDLIFSPDTGVPITNFHNSRSSHLTFYIPQASVCHGFAGYFRATLYGSVVIETHPDFKMSREMLSWFPMFFPFKEPIYCPKDSELDIHLWRLTDHVGRKVWYEWSAEAFKVDYQKKIKSIPTIPRNTDPALLEEFMESEENGLRGNSPHEEDYRTKIAVSSLHNVLGKESNVKW</sequence>
<dbReference type="InterPro" id="IPR029063">
    <property type="entry name" value="SAM-dependent_MTases_sf"/>
</dbReference>
<comment type="caution">
    <text evidence="9">The sequence shown here is derived from an EMBL/GenBank/DDBJ whole genome shotgun (WGS) entry which is preliminary data.</text>
</comment>
<accession>A0A9Q3H562</accession>
<evidence type="ECO:0000256" key="1">
    <source>
        <dbReference type="ARBA" id="ARBA00022603"/>
    </source>
</evidence>